<evidence type="ECO:0000313" key="2">
    <source>
        <dbReference type="Proteomes" id="UP000035050"/>
    </source>
</evidence>
<accession>A0A0E3U5D2</accession>
<dbReference type="PATRIC" id="fig|573737.6.peg.1245"/>
<sequence length="95" mass="10857">MALFDFLVRDTMLTSWHDHLLSSNLYFRTREIDTFGASDFVAEDKEVEIAARTEQRLRQIGELMQTARLSRAFANLLSMASVLLQGVVERHPSGK</sequence>
<gene>
    <name evidence="1" type="ORF">MB84_02335</name>
</gene>
<dbReference type="Proteomes" id="UP000035050">
    <property type="component" value="Chromosome"/>
</dbReference>
<dbReference type="HOGENOM" id="CLU_2370233_0_0_4"/>
<organism evidence="1 2">
    <name type="scientific">Pandoraea oxalativorans</name>
    <dbReference type="NCBI Taxonomy" id="573737"/>
    <lineage>
        <taxon>Bacteria</taxon>
        <taxon>Pseudomonadati</taxon>
        <taxon>Pseudomonadota</taxon>
        <taxon>Betaproteobacteria</taxon>
        <taxon>Burkholderiales</taxon>
        <taxon>Burkholderiaceae</taxon>
        <taxon>Pandoraea</taxon>
    </lineage>
</organism>
<name>A0A0E3U5D2_9BURK</name>
<protein>
    <submittedName>
        <fullName evidence="1">Uncharacterized protein</fullName>
    </submittedName>
</protein>
<dbReference type="KEGG" id="pox:MB84_02335"/>
<dbReference type="RefSeq" id="WP_046289966.1">
    <property type="nucleotide sequence ID" value="NZ_CP011253.3"/>
</dbReference>
<reference evidence="1" key="1">
    <citation type="submission" date="2016-06" db="EMBL/GenBank/DDBJ databases">
        <title>Pandoraea oxalativorans DSM 23570 Genome Sequencing.</title>
        <authorList>
            <person name="Ee R."/>
            <person name="Lim Y.-L."/>
            <person name="Yong D."/>
            <person name="Yin W.-F."/>
            <person name="Chan K.-G."/>
        </authorList>
    </citation>
    <scope>NUCLEOTIDE SEQUENCE</scope>
    <source>
        <strain evidence="1">DSM 23570</strain>
    </source>
</reference>
<proteinExistence type="predicted"/>
<keyword evidence="2" id="KW-1185">Reference proteome</keyword>
<dbReference type="EMBL" id="CP011253">
    <property type="protein sequence ID" value="AKC68533.1"/>
    <property type="molecule type" value="Genomic_DNA"/>
</dbReference>
<evidence type="ECO:0000313" key="1">
    <source>
        <dbReference type="EMBL" id="AKC68533.1"/>
    </source>
</evidence>
<dbReference type="AlphaFoldDB" id="A0A0E3U5D2"/>